<feature type="region of interest" description="Disordered" evidence="1">
    <location>
        <begin position="205"/>
        <end position="248"/>
    </location>
</feature>
<dbReference type="AlphaFoldDB" id="E0VKW8"/>
<keyword evidence="5" id="KW-1185">Reference proteome</keyword>
<dbReference type="GeneID" id="8238971"/>
<dbReference type="SUPFAM" id="SSF81383">
    <property type="entry name" value="F-box domain"/>
    <property type="match status" value="1"/>
</dbReference>
<evidence type="ECO:0000256" key="1">
    <source>
        <dbReference type="SAM" id="MobiDB-lite"/>
    </source>
</evidence>
<proteinExistence type="predicted"/>
<dbReference type="EMBL" id="AAZO01003179">
    <property type="status" value="NOT_ANNOTATED_CDS"/>
    <property type="molecule type" value="Genomic_DNA"/>
</dbReference>
<dbReference type="RefSeq" id="XP_002426762.1">
    <property type="nucleotide sequence ID" value="XM_002426717.1"/>
</dbReference>
<evidence type="ECO:0000313" key="5">
    <source>
        <dbReference type="Proteomes" id="UP000009046"/>
    </source>
</evidence>
<dbReference type="EMBL" id="DS235255">
    <property type="protein sequence ID" value="EEB14024.1"/>
    <property type="molecule type" value="Genomic_DNA"/>
</dbReference>
<feature type="compositionally biased region" description="Low complexity" evidence="1">
    <location>
        <begin position="218"/>
        <end position="240"/>
    </location>
</feature>
<dbReference type="InParanoid" id="E0VKW8"/>
<dbReference type="EnsemblMetazoa" id="PHUM274560-RA">
    <property type="protein sequence ID" value="PHUM274560-PA"/>
    <property type="gene ID" value="PHUM274560"/>
</dbReference>
<evidence type="ECO:0000313" key="4">
    <source>
        <dbReference type="EnsemblMetazoa" id="PHUM274560-PA"/>
    </source>
</evidence>
<protein>
    <recommendedName>
        <fullName evidence="2">F-box domain-containing protein</fullName>
    </recommendedName>
</protein>
<dbReference type="PROSITE" id="PS50181">
    <property type="entry name" value="FBOX"/>
    <property type="match status" value="1"/>
</dbReference>
<dbReference type="OrthoDB" id="6656717at2759"/>
<dbReference type="Pfam" id="PF00646">
    <property type="entry name" value="F-box"/>
    <property type="match status" value="1"/>
</dbReference>
<gene>
    <name evidence="4" type="primary">8238971</name>
    <name evidence="3" type="ORF">Phum_PHUM274560</name>
</gene>
<dbReference type="Proteomes" id="UP000009046">
    <property type="component" value="Unassembled WGS sequence"/>
</dbReference>
<dbReference type="VEuPathDB" id="VectorBase:PHUM274560"/>
<reference evidence="4" key="3">
    <citation type="submission" date="2021-02" db="UniProtKB">
        <authorList>
            <consortium name="EnsemblMetazoa"/>
        </authorList>
    </citation>
    <scope>IDENTIFICATION</scope>
    <source>
        <strain evidence="4">USDA</strain>
    </source>
</reference>
<sequence length="516" mass="60662">MDLPQVCIEEIFRKLTYAEISHVSATCKFFREIAKTIFRLYFKKIENVIEIEMEKLENEACKSGNNLTIADHLHLALLHSVLRIILSEAKMLNAHCWRYMKNSNYDFCFPAGIILDEFERILRKVRDKTLKKDMEPEITTTLFHLGETFYDHFDFKIENNFHQSSELRVKITSETNRQTFLPNLCNFVSNMTRENLLKEIQKYLRKPQSQDDGDDDNSSCSNDKNFDKINNNNNNNNNKKTMGSDKNPTGFYDENNNVKVLDILNCCASSNFQTFIFRNCNAEGFKLNTDYEMRDINVLEALPTKQLSKICRYIRNNVRWTNLFHPLQDLWKLEDAIDINSNIETASALLRHWKFQRSSRSHMDESVNEIYEYNYQKIISRFKNRFGLLVLASLECPTLCHIPLKIQKTLEDGNFKSEKIINEKNLGTNIPLECFDYGNSIQTINIEKWEEKISTYKFHLELKIQYPSFLSETVREAILKVDQIGEQTTFTTDGDDMRKSATYRVDNENFDYELNP</sequence>
<organism>
    <name type="scientific">Pediculus humanus subsp. corporis</name>
    <name type="common">Body louse</name>
    <dbReference type="NCBI Taxonomy" id="121224"/>
    <lineage>
        <taxon>Eukaryota</taxon>
        <taxon>Metazoa</taxon>
        <taxon>Ecdysozoa</taxon>
        <taxon>Arthropoda</taxon>
        <taxon>Hexapoda</taxon>
        <taxon>Insecta</taxon>
        <taxon>Pterygota</taxon>
        <taxon>Neoptera</taxon>
        <taxon>Paraneoptera</taxon>
        <taxon>Psocodea</taxon>
        <taxon>Troctomorpha</taxon>
        <taxon>Phthiraptera</taxon>
        <taxon>Anoplura</taxon>
        <taxon>Pediculidae</taxon>
        <taxon>Pediculus</taxon>
    </lineage>
</organism>
<dbReference type="HOGENOM" id="CLU_528193_0_0_1"/>
<feature type="domain" description="F-box" evidence="2">
    <location>
        <begin position="1"/>
        <end position="45"/>
    </location>
</feature>
<reference evidence="3" key="2">
    <citation type="submission" date="2007-04" db="EMBL/GenBank/DDBJ databases">
        <title>The genome of the human body louse.</title>
        <authorList>
            <consortium name="The Human Body Louse Genome Consortium"/>
            <person name="Kirkness E."/>
            <person name="Walenz B."/>
            <person name="Hass B."/>
            <person name="Bruggner R."/>
            <person name="Strausberg R."/>
        </authorList>
    </citation>
    <scope>NUCLEOTIDE SEQUENCE</scope>
    <source>
        <strain evidence="3">USDA</strain>
    </source>
</reference>
<name>E0VKW8_PEDHC</name>
<accession>E0VKW8</accession>
<reference evidence="3" key="1">
    <citation type="submission" date="2007-04" db="EMBL/GenBank/DDBJ databases">
        <title>Annotation of Pediculus humanus corporis strain USDA.</title>
        <authorList>
            <person name="Kirkness E."/>
            <person name="Hannick L."/>
            <person name="Hass B."/>
            <person name="Bruggner R."/>
            <person name="Lawson D."/>
            <person name="Bidwell S."/>
            <person name="Joardar V."/>
            <person name="Caler E."/>
            <person name="Walenz B."/>
            <person name="Inman J."/>
            <person name="Schobel S."/>
            <person name="Galinsky K."/>
            <person name="Amedeo P."/>
            <person name="Strausberg R."/>
        </authorList>
    </citation>
    <scope>NUCLEOTIDE SEQUENCE</scope>
    <source>
        <strain evidence="3">USDA</strain>
    </source>
</reference>
<evidence type="ECO:0000259" key="2">
    <source>
        <dbReference type="PROSITE" id="PS50181"/>
    </source>
</evidence>
<dbReference type="InterPro" id="IPR001810">
    <property type="entry name" value="F-box_dom"/>
</dbReference>
<dbReference type="InterPro" id="IPR036047">
    <property type="entry name" value="F-box-like_dom_sf"/>
</dbReference>
<evidence type="ECO:0000313" key="3">
    <source>
        <dbReference type="EMBL" id="EEB14024.1"/>
    </source>
</evidence>
<dbReference type="KEGG" id="phu:Phum_PHUM274560"/>
<dbReference type="CTD" id="8238971"/>